<evidence type="ECO:0000313" key="5">
    <source>
        <dbReference type="EMBL" id="KAJ5199750.1"/>
    </source>
</evidence>
<accession>A0A9W9MEQ5</accession>
<dbReference type="Pfam" id="PF08031">
    <property type="entry name" value="BBE"/>
    <property type="match status" value="1"/>
</dbReference>
<feature type="domain" description="FAD-binding PCMH-type" evidence="4">
    <location>
        <begin position="113"/>
        <end position="299"/>
    </location>
</feature>
<protein>
    <submittedName>
        <fullName evidence="5">FAD-binding type 2</fullName>
    </submittedName>
</protein>
<dbReference type="InterPro" id="IPR006094">
    <property type="entry name" value="Oxid_FAD_bind_N"/>
</dbReference>
<evidence type="ECO:0000313" key="6">
    <source>
        <dbReference type="Proteomes" id="UP001150879"/>
    </source>
</evidence>
<gene>
    <name evidence="5" type="ORF">N7472_004954</name>
</gene>
<dbReference type="PANTHER" id="PTHR13878:SF91">
    <property type="entry name" value="FAD BINDING DOMAIN PROTEIN (AFU_ORTHOLOGUE AFUA_6G12070)-RELATED"/>
    <property type="match status" value="1"/>
</dbReference>
<evidence type="ECO:0000256" key="1">
    <source>
        <dbReference type="ARBA" id="ARBA00005466"/>
    </source>
</evidence>
<dbReference type="GO" id="GO:0071949">
    <property type="term" value="F:FAD binding"/>
    <property type="evidence" value="ECO:0007669"/>
    <property type="project" value="InterPro"/>
</dbReference>
<evidence type="ECO:0000256" key="2">
    <source>
        <dbReference type="ARBA" id="ARBA00023002"/>
    </source>
</evidence>
<keyword evidence="2" id="KW-0560">Oxidoreductase</keyword>
<dbReference type="PROSITE" id="PS51387">
    <property type="entry name" value="FAD_PCMH"/>
    <property type="match status" value="1"/>
</dbReference>
<dbReference type="SUPFAM" id="SSF56176">
    <property type="entry name" value="FAD-binding/transporter-associated domain-like"/>
    <property type="match status" value="1"/>
</dbReference>
<dbReference type="InterPro" id="IPR012951">
    <property type="entry name" value="BBE"/>
</dbReference>
<feature type="chain" id="PRO_5040974364" evidence="3">
    <location>
        <begin position="18"/>
        <end position="596"/>
    </location>
</feature>
<dbReference type="EMBL" id="JAPQKP010000003">
    <property type="protein sequence ID" value="KAJ5199750.1"/>
    <property type="molecule type" value="Genomic_DNA"/>
</dbReference>
<comment type="similarity">
    <text evidence="1">Belongs to the oxygen-dependent FAD-linked oxidoreductase family.</text>
</comment>
<reference evidence="5" key="1">
    <citation type="submission" date="2022-11" db="EMBL/GenBank/DDBJ databases">
        <authorList>
            <person name="Petersen C."/>
        </authorList>
    </citation>
    <scope>NUCLEOTIDE SEQUENCE</scope>
    <source>
        <strain evidence="5">IBT 16849</strain>
    </source>
</reference>
<dbReference type="Gene3D" id="3.30.465.10">
    <property type="match status" value="2"/>
</dbReference>
<feature type="signal peptide" evidence="3">
    <location>
        <begin position="1"/>
        <end position="17"/>
    </location>
</feature>
<dbReference type="InterPro" id="IPR036318">
    <property type="entry name" value="FAD-bd_PCMH-like_sf"/>
</dbReference>
<dbReference type="InterPro" id="IPR016166">
    <property type="entry name" value="FAD-bd_PCMH"/>
</dbReference>
<keyword evidence="3" id="KW-0732">Signal</keyword>
<dbReference type="InterPro" id="IPR016169">
    <property type="entry name" value="FAD-bd_PCMH_sub2"/>
</dbReference>
<dbReference type="Pfam" id="PF01565">
    <property type="entry name" value="FAD_binding_4"/>
    <property type="match status" value="1"/>
</dbReference>
<dbReference type="GO" id="GO:0016491">
    <property type="term" value="F:oxidoreductase activity"/>
    <property type="evidence" value="ECO:0007669"/>
    <property type="project" value="UniProtKB-KW"/>
</dbReference>
<dbReference type="InterPro" id="IPR050432">
    <property type="entry name" value="FAD-linked_Oxidoreductases_BP"/>
</dbReference>
<dbReference type="Proteomes" id="UP001150879">
    <property type="component" value="Unassembled WGS sequence"/>
</dbReference>
<dbReference type="OrthoDB" id="9983560at2759"/>
<sequence length="596" mass="63670">MVSKLLTILAFAGIGYASQTACKCTPEDSCWPSIDTWNALNKTVSGKLIHNLPVAISCYPGNYQNAEECADVYSQWSNSTWQELSPVGYMYPTDVSCPAVDLSTGQTPGTCTLGPAPVYTINATEPAQLAAGVAFAQKNNVRLVIRNTGHDMLGKSEGYGALQIWIKYIQKGIDFHESYIPSDKCASNDWKGSAITIGGGYVWEDAYDVAFKHNVVIVGGGDPTVGCIGGYTQGGGHSPASRDYGLAADQVLEAQVVLASGSIVTANACQNSDLYFAIRGGGGGSYGVVTSMTVKVYPSKPVVAQSLMISPIKPSDDINPLLEAVTDVHAQYPDIMDGGFSGYGSWSVNSPMKLFGNENVGYTHAVAIMGKSLADAQEIFEPLLKTLQKYNGTSLSVSVSWFEFPSYAAYYKAMSGMKQPVGSSNSALTSRMMGKAALTSSRTRLRSMIGAIGGKPAEYTINNVELVGGGKVLTDGSDKYSGVNPAWRSTYIVSVVARGWADESTAQSVRNDVTYIKGGSMSLLTPTLGSYMNEADRNDPLWAVNFYGINYLRLALIKKKYDPTGLFYCPTCVGSPSWYQRNLPGTSYGPLCPTGL</sequence>
<keyword evidence="6" id="KW-1185">Reference proteome</keyword>
<name>A0A9W9MEQ5_9EURO</name>
<comment type="caution">
    <text evidence="5">The sequence shown here is derived from an EMBL/GenBank/DDBJ whole genome shotgun (WGS) entry which is preliminary data.</text>
</comment>
<reference evidence="5" key="2">
    <citation type="journal article" date="2023" name="IMA Fungus">
        <title>Comparative genomic study of the Penicillium genus elucidates a diverse pangenome and 15 lateral gene transfer events.</title>
        <authorList>
            <person name="Petersen C."/>
            <person name="Sorensen T."/>
            <person name="Nielsen M.R."/>
            <person name="Sondergaard T.E."/>
            <person name="Sorensen J.L."/>
            <person name="Fitzpatrick D.A."/>
            <person name="Frisvad J.C."/>
            <person name="Nielsen K.L."/>
        </authorList>
    </citation>
    <scope>NUCLEOTIDE SEQUENCE</scope>
    <source>
        <strain evidence="5">IBT 16849</strain>
    </source>
</reference>
<dbReference type="AlphaFoldDB" id="A0A9W9MEQ5"/>
<evidence type="ECO:0000259" key="4">
    <source>
        <dbReference type="PROSITE" id="PS51387"/>
    </source>
</evidence>
<evidence type="ECO:0000256" key="3">
    <source>
        <dbReference type="SAM" id="SignalP"/>
    </source>
</evidence>
<dbReference type="PANTHER" id="PTHR13878">
    <property type="entry name" value="GULONOLACTONE OXIDASE"/>
    <property type="match status" value="1"/>
</dbReference>
<proteinExistence type="inferred from homology"/>
<organism evidence="5 6">
    <name type="scientific">Penicillium cf. griseofulvum</name>
    <dbReference type="NCBI Taxonomy" id="2972120"/>
    <lineage>
        <taxon>Eukaryota</taxon>
        <taxon>Fungi</taxon>
        <taxon>Dikarya</taxon>
        <taxon>Ascomycota</taxon>
        <taxon>Pezizomycotina</taxon>
        <taxon>Eurotiomycetes</taxon>
        <taxon>Eurotiomycetidae</taxon>
        <taxon>Eurotiales</taxon>
        <taxon>Aspergillaceae</taxon>
        <taxon>Penicillium</taxon>
    </lineage>
</organism>